<evidence type="ECO:0000313" key="3">
    <source>
        <dbReference type="EMBL" id="EHK68229.1"/>
    </source>
</evidence>
<dbReference type="InterPro" id="IPR008966">
    <property type="entry name" value="Adhesion_dom_sf"/>
</dbReference>
<dbReference type="RefSeq" id="WP_008158025.1">
    <property type="nucleotide sequence ID" value="NZ_AGUF01000007.1"/>
</dbReference>
<dbReference type="InterPro" id="IPR036937">
    <property type="entry name" value="Adhesion_dom_fimbrial_sf"/>
</dbReference>
<protein>
    <submittedName>
        <fullName evidence="3">Type-1 fimbrial protein</fullName>
    </submittedName>
</protein>
<feature type="signal peptide" evidence="1">
    <location>
        <begin position="1"/>
        <end position="23"/>
    </location>
</feature>
<dbReference type="InterPro" id="IPR000259">
    <property type="entry name" value="Adhesion_dom_fimbrial"/>
</dbReference>
<feature type="domain" description="Fimbrial-type adhesion" evidence="2">
    <location>
        <begin position="28"/>
        <end position="175"/>
    </location>
</feature>
<accession>H0F0F3</accession>
<gene>
    <name evidence="3" type="ORF">KYC_01280</name>
</gene>
<dbReference type="Proteomes" id="UP000003113">
    <property type="component" value="Unassembled WGS sequence"/>
</dbReference>
<dbReference type="PANTHER" id="PTHR33420:SF26">
    <property type="entry name" value="FIMBRIAL SUBUNIT"/>
    <property type="match status" value="1"/>
</dbReference>
<feature type="chain" id="PRO_5003532730" evidence="1">
    <location>
        <begin position="24"/>
        <end position="176"/>
    </location>
</feature>
<dbReference type="Pfam" id="PF00419">
    <property type="entry name" value="Fimbrial"/>
    <property type="match status" value="1"/>
</dbReference>
<proteinExistence type="predicted"/>
<dbReference type="STRING" id="477184.KYC_01280"/>
<reference evidence="3 4" key="1">
    <citation type="journal article" date="2012" name="J. Bacteriol.">
        <title>Genome sequence of the highly efficient arsenite-oxidizing bacterium Achromobacter arsenitoxydans SY8.</title>
        <authorList>
            <person name="Li X."/>
            <person name="Hu Y."/>
            <person name="Gong J."/>
            <person name="Lin Y."/>
            <person name="Johnstone L."/>
            <person name="Rensing C."/>
            <person name="Wang G."/>
        </authorList>
    </citation>
    <scope>NUCLEOTIDE SEQUENCE [LARGE SCALE GENOMIC DNA]</scope>
    <source>
        <strain evidence="3 4">SY8</strain>
    </source>
</reference>
<dbReference type="Gene3D" id="2.60.40.1090">
    <property type="entry name" value="Fimbrial-type adhesion domain"/>
    <property type="match status" value="1"/>
</dbReference>
<sequence>MKKLVLNTLIASTLVAVAGIASADTGNISFQGEITTSPCSIGGGQQGSDMVVSMGSISTNYFAAVGDKGPQSPFSIALLNCDTEIMHTAAISFRAGAGSVVNTRLLGLENGSGAQGVAVGLVDERGNEVVVGGAGVSYTLAEGTNIINFKAFYESTAATVTAGPANARAVFEVTYS</sequence>
<dbReference type="SUPFAM" id="SSF49401">
    <property type="entry name" value="Bacterial adhesins"/>
    <property type="match status" value="1"/>
</dbReference>
<dbReference type="GO" id="GO:0043709">
    <property type="term" value="P:cell adhesion involved in single-species biofilm formation"/>
    <property type="evidence" value="ECO:0007669"/>
    <property type="project" value="TreeGrafter"/>
</dbReference>
<dbReference type="eggNOG" id="COG3539">
    <property type="taxonomic scope" value="Bacteria"/>
</dbReference>
<keyword evidence="1" id="KW-0732">Signal</keyword>
<name>H0F0F3_9BURK</name>
<dbReference type="PANTHER" id="PTHR33420">
    <property type="entry name" value="FIMBRIAL SUBUNIT ELFA-RELATED"/>
    <property type="match status" value="1"/>
</dbReference>
<evidence type="ECO:0000256" key="1">
    <source>
        <dbReference type="SAM" id="SignalP"/>
    </source>
</evidence>
<dbReference type="PATRIC" id="fig|477184.5.peg.248"/>
<dbReference type="GO" id="GO:0009289">
    <property type="term" value="C:pilus"/>
    <property type="evidence" value="ECO:0007669"/>
    <property type="project" value="InterPro"/>
</dbReference>
<evidence type="ECO:0000313" key="4">
    <source>
        <dbReference type="Proteomes" id="UP000003113"/>
    </source>
</evidence>
<dbReference type="AlphaFoldDB" id="H0F0F3"/>
<dbReference type="EMBL" id="AGUF01000007">
    <property type="protein sequence ID" value="EHK68229.1"/>
    <property type="molecule type" value="Genomic_DNA"/>
</dbReference>
<dbReference type="InterPro" id="IPR050263">
    <property type="entry name" value="Bact_Fimbrial_Adh_Pro"/>
</dbReference>
<keyword evidence="4" id="KW-1185">Reference proteome</keyword>
<comment type="caution">
    <text evidence="3">The sequence shown here is derived from an EMBL/GenBank/DDBJ whole genome shotgun (WGS) entry which is preliminary data.</text>
</comment>
<dbReference type="OrthoDB" id="8586454at2"/>
<organism evidence="3 4">
    <name type="scientific">Achromobacter arsenitoxydans SY8</name>
    <dbReference type="NCBI Taxonomy" id="477184"/>
    <lineage>
        <taxon>Bacteria</taxon>
        <taxon>Pseudomonadati</taxon>
        <taxon>Pseudomonadota</taxon>
        <taxon>Betaproteobacteria</taxon>
        <taxon>Burkholderiales</taxon>
        <taxon>Alcaligenaceae</taxon>
        <taxon>Achromobacter</taxon>
    </lineage>
</organism>
<evidence type="ECO:0000259" key="2">
    <source>
        <dbReference type="Pfam" id="PF00419"/>
    </source>
</evidence>